<evidence type="ECO:0000256" key="5">
    <source>
        <dbReference type="ARBA" id="ARBA00023136"/>
    </source>
</evidence>
<dbReference type="InterPro" id="IPR011701">
    <property type="entry name" value="MFS"/>
</dbReference>
<feature type="transmembrane region" description="Helical" evidence="6">
    <location>
        <begin position="228"/>
        <end position="248"/>
    </location>
</feature>
<gene>
    <name evidence="7" type="ORF">BREV_BREV_00248</name>
</gene>
<evidence type="ECO:0000256" key="4">
    <source>
        <dbReference type="ARBA" id="ARBA00022989"/>
    </source>
</evidence>
<accession>A0A7Z8Y4N5</accession>
<feature type="transmembrane region" description="Helical" evidence="6">
    <location>
        <begin position="291"/>
        <end position="311"/>
    </location>
</feature>
<dbReference type="GO" id="GO:0016020">
    <property type="term" value="C:membrane"/>
    <property type="evidence" value="ECO:0007669"/>
    <property type="project" value="UniProtKB-SubCell"/>
</dbReference>
<comment type="subcellular location">
    <subcellularLocation>
        <location evidence="1">Membrane</location>
        <topology evidence="1">Multi-pass membrane protein</topology>
    </subcellularLocation>
</comment>
<dbReference type="GO" id="GO:0022857">
    <property type="term" value="F:transmembrane transporter activity"/>
    <property type="evidence" value="ECO:0007669"/>
    <property type="project" value="InterPro"/>
</dbReference>
<feature type="transmembrane region" description="Helical" evidence="6">
    <location>
        <begin position="425"/>
        <end position="447"/>
    </location>
</feature>
<dbReference type="AlphaFoldDB" id="A0A7Z8Y4N5"/>
<organism evidence="7 8">
    <name type="scientific">Brevundimonas mediterranea</name>
    <dbReference type="NCBI Taxonomy" id="74329"/>
    <lineage>
        <taxon>Bacteria</taxon>
        <taxon>Pseudomonadati</taxon>
        <taxon>Pseudomonadota</taxon>
        <taxon>Alphaproteobacteria</taxon>
        <taxon>Caulobacterales</taxon>
        <taxon>Caulobacteraceae</taxon>
        <taxon>Brevundimonas</taxon>
    </lineage>
</organism>
<feature type="transmembrane region" description="Helical" evidence="6">
    <location>
        <begin position="39"/>
        <end position="65"/>
    </location>
</feature>
<dbReference type="SUPFAM" id="SSF103473">
    <property type="entry name" value="MFS general substrate transporter"/>
    <property type="match status" value="1"/>
</dbReference>
<evidence type="ECO:0000256" key="3">
    <source>
        <dbReference type="ARBA" id="ARBA00022692"/>
    </source>
</evidence>
<dbReference type="PANTHER" id="PTHR42718">
    <property type="entry name" value="MAJOR FACILITATOR SUPERFAMILY MULTIDRUG TRANSPORTER MFSC"/>
    <property type="match status" value="1"/>
</dbReference>
<keyword evidence="8" id="KW-1185">Reference proteome</keyword>
<feature type="transmembrane region" description="Helical" evidence="6">
    <location>
        <begin position="196"/>
        <end position="216"/>
    </location>
</feature>
<dbReference type="Pfam" id="PF07690">
    <property type="entry name" value="MFS_1"/>
    <property type="match status" value="1"/>
</dbReference>
<keyword evidence="5 6" id="KW-0472">Membrane</keyword>
<evidence type="ECO:0008006" key="9">
    <source>
        <dbReference type="Google" id="ProtNLM"/>
    </source>
</evidence>
<keyword evidence="4 6" id="KW-1133">Transmembrane helix</keyword>
<dbReference type="Gene3D" id="1.20.1250.20">
    <property type="entry name" value="MFS general substrate transporter like domains"/>
    <property type="match status" value="1"/>
</dbReference>
<feature type="transmembrane region" description="Helical" evidence="6">
    <location>
        <begin position="107"/>
        <end position="126"/>
    </location>
</feature>
<keyword evidence="3 6" id="KW-0812">Transmembrane</keyword>
<proteinExistence type="predicted"/>
<reference evidence="7 8" key="1">
    <citation type="submission" date="2018-11" db="EMBL/GenBank/DDBJ databases">
        <authorList>
            <person name="Peiro R."/>
            <person name="Begona"/>
            <person name="Cbmso G."/>
            <person name="Lopez M."/>
            <person name="Gonzalez S."/>
            <person name="Sacristan E."/>
            <person name="Castillo E."/>
        </authorList>
    </citation>
    <scope>NUCLEOTIDE SEQUENCE [LARGE SCALE GENOMIC DNA]</scope>
    <source>
        <strain evidence="7">Brev_genome</strain>
    </source>
</reference>
<dbReference type="Proteomes" id="UP000289220">
    <property type="component" value="Unassembled WGS sequence"/>
</dbReference>
<feature type="transmembrane region" description="Helical" evidence="6">
    <location>
        <begin position="260"/>
        <end position="279"/>
    </location>
</feature>
<evidence type="ECO:0000256" key="2">
    <source>
        <dbReference type="ARBA" id="ARBA00022448"/>
    </source>
</evidence>
<feature type="transmembrane region" description="Helical" evidence="6">
    <location>
        <begin position="132"/>
        <end position="154"/>
    </location>
</feature>
<feature type="transmembrane region" description="Helical" evidence="6">
    <location>
        <begin position="397"/>
        <end position="418"/>
    </location>
</feature>
<feature type="transmembrane region" description="Helical" evidence="6">
    <location>
        <begin position="518"/>
        <end position="540"/>
    </location>
</feature>
<dbReference type="InterPro" id="IPR036259">
    <property type="entry name" value="MFS_trans_sf"/>
</dbReference>
<feature type="transmembrane region" description="Helical" evidence="6">
    <location>
        <begin position="331"/>
        <end position="353"/>
    </location>
</feature>
<feature type="transmembrane region" description="Helical" evidence="6">
    <location>
        <begin position="163"/>
        <end position="184"/>
    </location>
</feature>
<feature type="transmembrane region" description="Helical" evidence="6">
    <location>
        <begin position="77"/>
        <end position="95"/>
    </location>
</feature>
<dbReference type="EMBL" id="UXHF01000003">
    <property type="protein sequence ID" value="VDC50501.1"/>
    <property type="molecule type" value="Genomic_DNA"/>
</dbReference>
<sequence length="559" mass="58299">MSKSRYGELLEPVPDWGPAEAPILPGSPSTPDFPPRTRIAYGLVGLLLGVTGALGSSLMSVNLLFVQGALGLTPTEAAWIGAAYVMGGVSMNLLLIKYRQQFGLDSFLAVFLGLFAFAAVAQAFIGDPHGVFAVRLLSGVAGAAMTTFSVFYLLQAFDAKRRLVSLVIGIGLPQLGFPLARVLSPGLLDIGDWTQLYWLEAGLALACVACVVSLPLPRGVRTRVFERGDLLSFSLLTLGFGVLTAVIAQGRLQWWLEAPWIGGALAASIGLLVVAAVIEHQREHPLVDTRWVLTPAFLRFSVSVLLVRVLLAEQTFGVPGLLQVTGVGPDQLRMLHLVILAAAVAGIVVGALLIALSPKFILLLELAAPALIAVAALMDAGSSLLSNPQSFYVSQAIIGFAGPMFMAAAFMLGFLMLFQRGTGALITFVVAFSVTQMLGGLLGPALLGTFQTLRASHHGAYLAEQIAVSDPQTAATVHALSLAQSAAIVDPALQQAAGVTNVAQQAAQQANILAFNDVFLAIGVVALIHLIVSIPAVLAIGAKLKTAAIPGATPAEAAE</sequence>
<dbReference type="PANTHER" id="PTHR42718:SF9">
    <property type="entry name" value="MAJOR FACILITATOR SUPERFAMILY MULTIDRUG TRANSPORTER MFSC"/>
    <property type="match status" value="1"/>
</dbReference>
<comment type="caution">
    <text evidence="7">The sequence shown here is derived from an EMBL/GenBank/DDBJ whole genome shotgun (WGS) entry which is preliminary data.</text>
</comment>
<feature type="transmembrane region" description="Helical" evidence="6">
    <location>
        <begin position="360"/>
        <end position="377"/>
    </location>
</feature>
<evidence type="ECO:0000256" key="1">
    <source>
        <dbReference type="ARBA" id="ARBA00004141"/>
    </source>
</evidence>
<name>A0A7Z8Y4N5_9CAUL</name>
<protein>
    <recommendedName>
        <fullName evidence="9">MFS transporter</fullName>
    </recommendedName>
</protein>
<evidence type="ECO:0000256" key="6">
    <source>
        <dbReference type="SAM" id="Phobius"/>
    </source>
</evidence>
<evidence type="ECO:0000313" key="8">
    <source>
        <dbReference type="Proteomes" id="UP000289220"/>
    </source>
</evidence>
<dbReference type="RefSeq" id="WP_230307495.1">
    <property type="nucleotide sequence ID" value="NZ_UXHF01000003.1"/>
</dbReference>
<keyword evidence="2" id="KW-0813">Transport</keyword>
<evidence type="ECO:0000313" key="7">
    <source>
        <dbReference type="EMBL" id="VDC50501.1"/>
    </source>
</evidence>